<organism evidence="1 2">
    <name type="scientific">Brucella suis biovar 1 (strain 1330)</name>
    <dbReference type="NCBI Taxonomy" id="204722"/>
    <lineage>
        <taxon>Bacteria</taxon>
        <taxon>Pseudomonadati</taxon>
        <taxon>Pseudomonadota</taxon>
        <taxon>Alphaproteobacteria</taxon>
        <taxon>Hyphomicrobiales</taxon>
        <taxon>Brucellaceae</taxon>
        <taxon>Brucella/Ochrobactrum group</taxon>
        <taxon>Brucella</taxon>
    </lineage>
</organism>
<evidence type="ECO:0000313" key="2">
    <source>
        <dbReference type="Proteomes" id="UP000007104"/>
    </source>
</evidence>
<reference evidence="1 2" key="1">
    <citation type="journal article" date="2011" name="J. Bacteriol.">
        <title>Revised genome sequence of Brucella suis 1330.</title>
        <authorList>
            <person name="Tae H."/>
            <person name="Shallom S."/>
            <person name="Settlage R."/>
            <person name="Preston D."/>
            <person name="Adams L.G."/>
            <person name="Garner H.R."/>
        </authorList>
    </citation>
    <scope>NUCLEOTIDE SEQUENCE [LARGE SCALE GENOMIC DNA]</scope>
    <source>
        <strain evidence="1 2">1330</strain>
    </source>
</reference>
<dbReference type="EMBL" id="CP002997">
    <property type="protein sequence ID" value="AEM18659.1"/>
    <property type="molecule type" value="Genomic_DNA"/>
</dbReference>
<dbReference type="InterPro" id="IPR010662">
    <property type="entry name" value="RBBP9/YdeN"/>
</dbReference>
<gene>
    <name evidence="1" type="ordered locus">BS1330_I1323</name>
</gene>
<dbReference type="Proteomes" id="UP000007104">
    <property type="component" value="Chromosome I"/>
</dbReference>
<dbReference type="PATRIC" id="fig|204722.22.peg.290"/>
<keyword evidence="2" id="KW-1185">Reference proteome</keyword>
<dbReference type="GeneID" id="55590993"/>
<sequence length="201" mass="21562">MPATLLIPGYKGSEAGHWQRQWLHDDPSALLVEQDDWHYPVLSDWMHMLEATLAENPGAVLVAHSLGCVLVAHLASRPAAAHVAGALLVAPADAETMARRDSRFQSFAPLPRHELGFPSIVVASRNDEYMSFAKAEALSHVWGSGFVDLGHAGHINVASGFGHWPDGAILASSLHREPAVNPNLPGGLPAPRPFLPGWAAF</sequence>
<proteinExistence type="predicted"/>
<dbReference type="GO" id="GO:0016787">
    <property type="term" value="F:hydrolase activity"/>
    <property type="evidence" value="ECO:0007669"/>
    <property type="project" value="InterPro"/>
</dbReference>
<dbReference type="RefSeq" id="WP_004688508.1">
    <property type="nucleotide sequence ID" value="NC_004310.3"/>
</dbReference>
<protein>
    <recommendedName>
        <fullName evidence="3">Esterase</fullName>
    </recommendedName>
</protein>
<accession>A0A0H3GC85</accession>
<dbReference type="KEGG" id="bsi:BS1330_I1323"/>
<dbReference type="Gene3D" id="3.40.50.1820">
    <property type="entry name" value="alpha/beta hydrolase"/>
    <property type="match status" value="1"/>
</dbReference>
<dbReference type="PhylomeDB" id="A0A0H3GC85"/>
<dbReference type="SUPFAM" id="SSF53474">
    <property type="entry name" value="alpha/beta-Hydrolases"/>
    <property type="match status" value="1"/>
</dbReference>
<dbReference type="HOGENOM" id="CLU_088863_2_1_5"/>
<evidence type="ECO:0000313" key="1">
    <source>
        <dbReference type="EMBL" id="AEM18659.1"/>
    </source>
</evidence>
<dbReference type="InterPro" id="IPR029058">
    <property type="entry name" value="AB_hydrolase_fold"/>
</dbReference>
<dbReference type="KEGG" id="bms:BR1327"/>
<dbReference type="Pfam" id="PF06821">
    <property type="entry name" value="Ser_hydrolase"/>
    <property type="match status" value="1"/>
</dbReference>
<name>A0A0H3GC85_BRUSU</name>
<evidence type="ECO:0008006" key="3">
    <source>
        <dbReference type="Google" id="ProtNLM"/>
    </source>
</evidence>
<dbReference type="AlphaFoldDB" id="A0A0H3GC85"/>